<feature type="region of interest" description="Disordered" evidence="1">
    <location>
        <begin position="1"/>
        <end position="109"/>
    </location>
</feature>
<evidence type="ECO:0000256" key="1">
    <source>
        <dbReference type="SAM" id="MobiDB-lite"/>
    </source>
</evidence>
<sequence length="109" mass="10759">MADTPSGNDHPQTIKNEPAAGGSSAALFKEQQERAQDDASGENAPAEQASPLAAARSALGDDAEAIRRHAHGGRSIGDAIGGSAGRDIGSGTPGDSGELGGGDPQKTGR</sequence>
<feature type="compositionally biased region" description="Polar residues" evidence="1">
    <location>
        <begin position="1"/>
        <end position="15"/>
    </location>
</feature>
<accession>A0A6J4SCI3</accession>
<dbReference type="EMBL" id="CADCVY010000033">
    <property type="protein sequence ID" value="CAA9495323.1"/>
    <property type="molecule type" value="Genomic_DNA"/>
</dbReference>
<organism evidence="2">
    <name type="scientific">uncultured Sphingomonas sp</name>
    <dbReference type="NCBI Taxonomy" id="158754"/>
    <lineage>
        <taxon>Bacteria</taxon>
        <taxon>Pseudomonadati</taxon>
        <taxon>Pseudomonadota</taxon>
        <taxon>Alphaproteobacteria</taxon>
        <taxon>Sphingomonadales</taxon>
        <taxon>Sphingomonadaceae</taxon>
        <taxon>Sphingomonas</taxon>
        <taxon>environmental samples</taxon>
    </lineage>
</organism>
<dbReference type="AlphaFoldDB" id="A0A6J4SCI3"/>
<gene>
    <name evidence="2" type="ORF">AVDCRST_MAG44-444</name>
</gene>
<feature type="compositionally biased region" description="Gly residues" evidence="1">
    <location>
        <begin position="91"/>
        <end position="103"/>
    </location>
</feature>
<protein>
    <submittedName>
        <fullName evidence="2">Uncharacterized protein</fullName>
    </submittedName>
</protein>
<name>A0A6J4SCI3_9SPHN</name>
<evidence type="ECO:0000313" key="2">
    <source>
        <dbReference type="EMBL" id="CAA9495323.1"/>
    </source>
</evidence>
<proteinExistence type="predicted"/>
<feature type="compositionally biased region" description="Low complexity" evidence="1">
    <location>
        <begin position="44"/>
        <end position="58"/>
    </location>
</feature>
<reference evidence="2" key="1">
    <citation type="submission" date="2020-02" db="EMBL/GenBank/DDBJ databases">
        <authorList>
            <person name="Meier V. D."/>
        </authorList>
    </citation>
    <scope>NUCLEOTIDE SEQUENCE</scope>
    <source>
        <strain evidence="2">AVDCRST_MAG44</strain>
    </source>
</reference>